<organism evidence="2 3">
    <name type="scientific">Daejeonella rubra</name>
    <dbReference type="NCBI Taxonomy" id="990371"/>
    <lineage>
        <taxon>Bacteria</taxon>
        <taxon>Pseudomonadati</taxon>
        <taxon>Bacteroidota</taxon>
        <taxon>Sphingobacteriia</taxon>
        <taxon>Sphingobacteriales</taxon>
        <taxon>Sphingobacteriaceae</taxon>
        <taxon>Daejeonella</taxon>
    </lineage>
</organism>
<dbReference type="InterPro" id="IPR046540">
    <property type="entry name" value="DMFA2_C"/>
</dbReference>
<dbReference type="EMBL" id="FNHH01000003">
    <property type="protein sequence ID" value="SDL90239.1"/>
    <property type="molecule type" value="Genomic_DNA"/>
</dbReference>
<dbReference type="PROSITE" id="PS51318">
    <property type="entry name" value="TAT"/>
    <property type="match status" value="1"/>
</dbReference>
<accession>A0A1G9NV18</accession>
<sequence length="535" mass="59763">MKKNINNISRRKLLKNAAQAGLLGVLTPLIGTAETQKPKGGLIAAENKKQGTTDWQLTYVKSEEFRSKEIEGYCSKMSIRAGESIDIFLSASSQTNVSIDFYRMGYYGGKGGRFMQKLGPFPVRPQVVPPIAEHRLRECDWDRTTSFKIPEDWLSGVYVGKLSCTAHRYESYIIFIVRDDRKADLMFQTSDTTWQAYNKWPDTSHSLYTSDPPLQPHSGRTWSSFDRPFSKYPQVVDQPLSQGSGEFLLWEYPLCFWLEKEGYDVTYCSNIDTHADAKGLDRVKCFLSIGHDEYWTLPMFENVKSAVARGLNAAFLSGNSLMWVIDLKPGVKMDPAKLNKASGLAKDGGDRIQVVPDANENPNRTIFRIGRFGGISKVEEALGIMGPFARNDWPNENTLIGARTMYPFNGSADWIVSKPEHWIFEGTGMKKGDKIPGLVGWEHHGDPADIPGLEVVAEGETINTTNAKSHYTATVYPGGKGNWVFNAATIYWSFGLSQPPGIIVPNSHFGRSHGVDERVQKITANFLNKCGIKTT</sequence>
<dbReference type="Pfam" id="PF20254">
    <property type="entry name" value="DMFA2_C"/>
    <property type="match status" value="1"/>
</dbReference>
<name>A0A1G9NV18_9SPHI</name>
<gene>
    <name evidence="2" type="ORF">SAMN05421813_103189</name>
</gene>
<evidence type="ECO:0000313" key="2">
    <source>
        <dbReference type="EMBL" id="SDL90239.1"/>
    </source>
</evidence>
<protein>
    <recommendedName>
        <fullName evidence="1">N,N-dimethylformamidase beta subunit-like C-terminal domain-containing protein</fullName>
    </recommendedName>
</protein>
<keyword evidence="3" id="KW-1185">Reference proteome</keyword>
<reference evidence="3" key="1">
    <citation type="submission" date="2016-10" db="EMBL/GenBank/DDBJ databases">
        <authorList>
            <person name="Varghese N."/>
            <person name="Submissions S."/>
        </authorList>
    </citation>
    <scope>NUCLEOTIDE SEQUENCE [LARGE SCALE GENOMIC DNA]</scope>
    <source>
        <strain evidence="3">DSM 24536</strain>
    </source>
</reference>
<dbReference type="Proteomes" id="UP000199226">
    <property type="component" value="Unassembled WGS sequence"/>
</dbReference>
<evidence type="ECO:0000313" key="3">
    <source>
        <dbReference type="Proteomes" id="UP000199226"/>
    </source>
</evidence>
<dbReference type="STRING" id="990371.SAMN05421813_103189"/>
<dbReference type="InterPro" id="IPR006311">
    <property type="entry name" value="TAT_signal"/>
</dbReference>
<feature type="domain" description="N,N-dimethylformamidase beta subunit-like C-terminal" evidence="1">
    <location>
        <begin position="99"/>
        <end position="497"/>
    </location>
</feature>
<evidence type="ECO:0000259" key="1">
    <source>
        <dbReference type="Pfam" id="PF20254"/>
    </source>
</evidence>
<dbReference type="OrthoDB" id="505641at2"/>
<dbReference type="RefSeq" id="WP_090700122.1">
    <property type="nucleotide sequence ID" value="NZ_FNHH01000003.1"/>
</dbReference>
<proteinExistence type="predicted"/>
<dbReference type="AlphaFoldDB" id="A0A1G9NV18"/>